<keyword evidence="4" id="KW-1185">Reference proteome</keyword>
<dbReference type="PANTHER" id="PTHR13151">
    <property type="entry name" value="CBF1 INTERACTING COREPRESSOR CIR"/>
    <property type="match status" value="1"/>
</dbReference>
<dbReference type="GO" id="GO:0003714">
    <property type="term" value="F:transcription corepressor activity"/>
    <property type="evidence" value="ECO:0007669"/>
    <property type="project" value="InterPro"/>
</dbReference>
<evidence type="ECO:0000313" key="4">
    <source>
        <dbReference type="Proteomes" id="UP001255856"/>
    </source>
</evidence>
<feature type="domain" description="CBF1-interacting co-repressor CIR N-terminal" evidence="2">
    <location>
        <begin position="2"/>
        <end position="33"/>
    </location>
</feature>
<dbReference type="EMBL" id="JASFZW010000004">
    <property type="protein sequence ID" value="KAK2078597.1"/>
    <property type="molecule type" value="Genomic_DNA"/>
</dbReference>
<accession>A0AAD9IMA7</accession>
<evidence type="ECO:0000256" key="1">
    <source>
        <dbReference type="SAM" id="MobiDB-lite"/>
    </source>
</evidence>
<name>A0AAD9IMA7_PROWI</name>
<evidence type="ECO:0000313" key="3">
    <source>
        <dbReference type="EMBL" id="KAK2078597.1"/>
    </source>
</evidence>
<feature type="compositionally biased region" description="Basic and acidic residues" evidence="1">
    <location>
        <begin position="255"/>
        <end position="272"/>
    </location>
</feature>
<dbReference type="GO" id="GO:0005634">
    <property type="term" value="C:nucleus"/>
    <property type="evidence" value="ECO:0007669"/>
    <property type="project" value="TreeGrafter"/>
</dbReference>
<dbReference type="PANTHER" id="PTHR13151:SF2">
    <property type="entry name" value="COREPRESSOR INTERACTING WITH RBPJ 1"/>
    <property type="match status" value="1"/>
</dbReference>
<feature type="compositionally biased region" description="Basic residues" evidence="1">
    <location>
        <begin position="235"/>
        <end position="254"/>
    </location>
</feature>
<feature type="compositionally biased region" description="Basic and acidic residues" evidence="1">
    <location>
        <begin position="173"/>
        <end position="200"/>
    </location>
</feature>
<dbReference type="InterPro" id="IPR019339">
    <property type="entry name" value="CIR_N_dom"/>
</dbReference>
<evidence type="ECO:0000259" key="2">
    <source>
        <dbReference type="SMART" id="SM01083"/>
    </source>
</evidence>
<reference evidence="3" key="1">
    <citation type="submission" date="2021-01" db="EMBL/GenBank/DDBJ databases">
        <authorList>
            <person name="Eckstrom K.M.E."/>
        </authorList>
    </citation>
    <scope>NUCLEOTIDE SEQUENCE</scope>
    <source>
        <strain evidence="3">UVCC 0001</strain>
    </source>
</reference>
<protein>
    <recommendedName>
        <fullName evidence="2">CBF1-interacting co-repressor CIR N-terminal domain-containing protein</fullName>
    </recommendedName>
</protein>
<dbReference type="InterPro" id="IPR040014">
    <property type="entry name" value="CIR1"/>
</dbReference>
<proteinExistence type="predicted"/>
<comment type="caution">
    <text evidence="3">The sequence shown here is derived from an EMBL/GenBank/DDBJ whole genome shotgun (WGS) entry which is preliminary data.</text>
</comment>
<feature type="region of interest" description="Disordered" evidence="1">
    <location>
        <begin position="124"/>
        <end position="157"/>
    </location>
</feature>
<gene>
    <name evidence="3" type="ORF">QBZ16_003437</name>
</gene>
<dbReference type="AlphaFoldDB" id="A0AAD9IMA7"/>
<organism evidence="3 4">
    <name type="scientific">Prototheca wickerhamii</name>
    <dbReference type="NCBI Taxonomy" id="3111"/>
    <lineage>
        <taxon>Eukaryota</taxon>
        <taxon>Viridiplantae</taxon>
        <taxon>Chlorophyta</taxon>
        <taxon>core chlorophytes</taxon>
        <taxon>Trebouxiophyceae</taxon>
        <taxon>Chlorellales</taxon>
        <taxon>Chlorellaceae</taxon>
        <taxon>Prototheca</taxon>
    </lineage>
</organism>
<feature type="region of interest" description="Disordered" evidence="1">
    <location>
        <begin position="173"/>
        <end position="272"/>
    </location>
</feature>
<dbReference type="Proteomes" id="UP001255856">
    <property type="component" value="Unassembled WGS sequence"/>
</dbReference>
<dbReference type="SMART" id="SM01083">
    <property type="entry name" value="Cir_N"/>
    <property type="match status" value="1"/>
</dbReference>
<dbReference type="Pfam" id="PF10197">
    <property type="entry name" value="Cir_N"/>
    <property type="match status" value="1"/>
</dbReference>
<sequence length="272" mass="30867">MNFRNQARVWEAEQQHYEEEKKMAERRAEYQAEQEYLKTLALMSKEDQEKQRQRQSVAFLYARPPGYDASLERQEAAHRPGHKGAAPNAKEGQQGPKGGGNRLAKVLEGFRATSHERLELTRKGMIGLGRVEPSGDAQSGSTGAPAHGLVLPELDSDEEERAFRLAAMSTEERQAFLNEERRREKAAARQRDREELERAKAVLRAAGIAIPEDAGREDPSSSDEDRSSSASEQRPKRHKSSRAKRKKSKHKRSREGKSKTNRRDKSRERAAR</sequence>
<feature type="region of interest" description="Disordered" evidence="1">
    <location>
        <begin position="69"/>
        <end position="102"/>
    </location>
</feature>
<feature type="compositionally biased region" description="Basic and acidic residues" evidence="1">
    <location>
        <begin position="213"/>
        <end position="227"/>
    </location>
</feature>